<feature type="signal peptide" evidence="2">
    <location>
        <begin position="1"/>
        <end position="43"/>
    </location>
</feature>
<feature type="transmembrane region" description="Helical" evidence="1">
    <location>
        <begin position="439"/>
        <end position="461"/>
    </location>
</feature>
<evidence type="ECO:0000313" key="4">
    <source>
        <dbReference type="Proteomes" id="UP000502136"/>
    </source>
</evidence>
<reference evidence="3 4" key="1">
    <citation type="submission" date="2020-04" db="EMBL/GenBank/DDBJ databases">
        <title>Novel Paenibacillus strain UniB2 isolated from commercial digestive syrup.</title>
        <authorList>
            <person name="Thorat V."/>
            <person name="Kirdat K."/>
            <person name="Tiwarekar B."/>
            <person name="Yadav A."/>
        </authorList>
    </citation>
    <scope>NUCLEOTIDE SEQUENCE [LARGE SCALE GENOMIC DNA]</scope>
    <source>
        <strain evidence="3 4">UniB2</strain>
    </source>
</reference>
<dbReference type="EMBL" id="CP051428">
    <property type="protein sequence ID" value="QJC51968.1"/>
    <property type="molecule type" value="Genomic_DNA"/>
</dbReference>
<gene>
    <name evidence="3" type="ORF">HGI30_10680</name>
</gene>
<dbReference type="AlphaFoldDB" id="A0A6H2GXW0"/>
<keyword evidence="1" id="KW-0472">Membrane</keyword>
<accession>A0A6H2GXW0</accession>
<organism evidence="3 4">
    <name type="scientific">Paenibacillus albicereus</name>
    <dbReference type="NCBI Taxonomy" id="2726185"/>
    <lineage>
        <taxon>Bacteria</taxon>
        <taxon>Bacillati</taxon>
        <taxon>Bacillota</taxon>
        <taxon>Bacilli</taxon>
        <taxon>Bacillales</taxon>
        <taxon>Paenibacillaceae</taxon>
        <taxon>Paenibacillus</taxon>
    </lineage>
</organism>
<keyword evidence="1" id="KW-0812">Transmembrane</keyword>
<sequence length="471" mass="50285">MSSAVQAGGAGRRSAGFKRCGLVARFTLTLLLLMAAAAAPASAATPVFRSERPLAQTGQPTGGEALIVYGREWNSEDGRERLMELYRMLRGSYSAASFIRGGDAQLEQLKEADLVVVAGGAEEPFRRELLPQAGLAEGRTLLLDTADGLGAAARQLGGWLDEGGRTAPAYALLSGVSPLLDLEELERKSAWLHERGIPFWMELRPLFTGGDSPSLDGYYELLRRMQERGGVPLLGPLGGWTPPDEWSSYLSGNEVTGATDTDDVSVLSARSMYAYVSHGIYPAGLAGPPDLLFDPEWSALASTADLFVEGTGWKGYSRDLELAEAWRGRYAALAPAAGAEGAASLPQSSSRVFAVEAGWTMEEFQAALETEMERGVAFADPAAVDSRIEWEEQSLVRRDGQALLNGSVAFWTAPEPPGQSVAPPADGKLTTVNRGVQSVLSVLLVVSVIVVGAFTAAFVAGRQINRRKHLR</sequence>
<protein>
    <submittedName>
        <fullName evidence="3">Uncharacterized protein</fullName>
    </submittedName>
</protein>
<keyword evidence="2" id="KW-0732">Signal</keyword>
<name>A0A6H2GXW0_9BACL</name>
<dbReference type="KEGG" id="palr:HGI30_10680"/>
<dbReference type="RefSeq" id="WP_168907546.1">
    <property type="nucleotide sequence ID" value="NZ_CP051428.1"/>
</dbReference>
<evidence type="ECO:0000256" key="2">
    <source>
        <dbReference type="SAM" id="SignalP"/>
    </source>
</evidence>
<proteinExistence type="predicted"/>
<dbReference type="Proteomes" id="UP000502136">
    <property type="component" value="Chromosome"/>
</dbReference>
<keyword evidence="4" id="KW-1185">Reference proteome</keyword>
<feature type="chain" id="PRO_5026352726" evidence="2">
    <location>
        <begin position="44"/>
        <end position="471"/>
    </location>
</feature>
<evidence type="ECO:0000313" key="3">
    <source>
        <dbReference type="EMBL" id="QJC51968.1"/>
    </source>
</evidence>
<evidence type="ECO:0000256" key="1">
    <source>
        <dbReference type="SAM" id="Phobius"/>
    </source>
</evidence>
<keyword evidence="1" id="KW-1133">Transmembrane helix</keyword>